<dbReference type="InterPro" id="IPR050575">
    <property type="entry name" value="BMC_shell"/>
</dbReference>
<dbReference type="InterPro" id="IPR000249">
    <property type="entry name" value="BMC_dom"/>
</dbReference>
<dbReference type="RefSeq" id="WP_322448352.1">
    <property type="nucleotide sequence ID" value="NZ_JAXOFX010000019.1"/>
</dbReference>
<dbReference type="SUPFAM" id="SSF143414">
    <property type="entry name" value="CcmK-like"/>
    <property type="match status" value="1"/>
</dbReference>
<keyword evidence="2" id="KW-1283">Bacterial microcompartment</keyword>
<dbReference type="InterPro" id="IPR037233">
    <property type="entry name" value="CcmK-like_sf"/>
</dbReference>
<proteinExistence type="inferred from homology"/>
<comment type="similarity">
    <text evidence="3">Belongs to the bacterial microcompartments protein family.</text>
</comment>
<evidence type="ECO:0000259" key="5">
    <source>
        <dbReference type="PROSITE" id="PS51930"/>
    </source>
</evidence>
<accession>A0ABU5J3Z5</accession>
<evidence type="ECO:0000313" key="6">
    <source>
        <dbReference type="EMBL" id="MDZ5474061.1"/>
    </source>
</evidence>
<evidence type="ECO:0000256" key="1">
    <source>
        <dbReference type="ARBA" id="ARBA00024322"/>
    </source>
</evidence>
<protein>
    <submittedName>
        <fullName evidence="6">BMC domain-containing protein</fullName>
    </submittedName>
</protein>
<comment type="caution">
    <text evidence="6">The sequence shown here is derived from an EMBL/GenBank/DDBJ whole genome shotgun (WGS) entry which is preliminary data.</text>
</comment>
<dbReference type="EMBL" id="JAXOFX010000019">
    <property type="protein sequence ID" value="MDZ5474061.1"/>
    <property type="molecule type" value="Genomic_DNA"/>
</dbReference>
<organism evidence="6 7">
    <name type="scientific">Robertmurraya mangrovi</name>
    <dbReference type="NCBI Taxonomy" id="3098077"/>
    <lineage>
        <taxon>Bacteria</taxon>
        <taxon>Bacillati</taxon>
        <taxon>Bacillota</taxon>
        <taxon>Bacilli</taxon>
        <taxon>Bacillales</taxon>
        <taxon>Bacillaceae</taxon>
        <taxon>Robertmurraya</taxon>
    </lineage>
</organism>
<dbReference type="Pfam" id="PF00936">
    <property type="entry name" value="BMC"/>
    <property type="match status" value="1"/>
</dbReference>
<feature type="compositionally biased region" description="Basic residues" evidence="4">
    <location>
        <begin position="106"/>
        <end position="118"/>
    </location>
</feature>
<name>A0ABU5J3Z5_9BACI</name>
<feature type="domain" description="BMC" evidence="5">
    <location>
        <begin position="6"/>
        <end position="93"/>
    </location>
</feature>
<feature type="region of interest" description="Disordered" evidence="4">
    <location>
        <begin position="98"/>
        <end position="118"/>
    </location>
</feature>
<dbReference type="SMART" id="SM00877">
    <property type="entry name" value="BMC"/>
    <property type="match status" value="1"/>
</dbReference>
<dbReference type="Proteomes" id="UP001290455">
    <property type="component" value="Unassembled WGS sequence"/>
</dbReference>
<evidence type="ECO:0000313" key="7">
    <source>
        <dbReference type="Proteomes" id="UP001290455"/>
    </source>
</evidence>
<keyword evidence="7" id="KW-1185">Reference proteome</keyword>
<dbReference type="CDD" id="cd06169">
    <property type="entry name" value="BMC"/>
    <property type="match status" value="1"/>
</dbReference>
<dbReference type="PANTHER" id="PTHR33941">
    <property type="entry name" value="PROPANEDIOL UTILIZATION PROTEIN PDUA"/>
    <property type="match status" value="1"/>
</dbReference>
<evidence type="ECO:0000256" key="2">
    <source>
        <dbReference type="ARBA" id="ARBA00024446"/>
    </source>
</evidence>
<sequence length="118" mass="13242">MKQYEAIGVIEAQYYTIAIELLDVMCKSSNVEFITSENYLGGRLVSLLVGGSISDVAAAVETVKQVCQQKETNPLKMAIVISKPHPEILRYIIPSSVKEEEVTTKPKTRRNTRRKNNE</sequence>
<dbReference type="InterPro" id="IPR044872">
    <property type="entry name" value="CcmK/CsoS1_BMC"/>
</dbReference>
<evidence type="ECO:0000256" key="4">
    <source>
        <dbReference type="SAM" id="MobiDB-lite"/>
    </source>
</evidence>
<reference evidence="6 7" key="1">
    <citation type="submission" date="2023-11" db="EMBL/GenBank/DDBJ databases">
        <title>Bacillus jintuensis, isolated from a mudflat on the Beibu Gulf coast.</title>
        <authorList>
            <person name="Li M."/>
        </authorList>
    </citation>
    <scope>NUCLEOTIDE SEQUENCE [LARGE SCALE GENOMIC DNA]</scope>
    <source>
        <strain evidence="6 7">31A1R</strain>
    </source>
</reference>
<dbReference type="Gene3D" id="3.30.70.1710">
    <property type="match status" value="1"/>
</dbReference>
<gene>
    <name evidence="6" type="ORF">SM124_20265</name>
</gene>
<comment type="subcellular location">
    <subcellularLocation>
        <location evidence="1">Bacterial microcompartment</location>
    </subcellularLocation>
</comment>
<dbReference type="PROSITE" id="PS51930">
    <property type="entry name" value="BMC_2"/>
    <property type="match status" value="1"/>
</dbReference>
<evidence type="ECO:0000256" key="3">
    <source>
        <dbReference type="PROSITE-ProRule" id="PRU01278"/>
    </source>
</evidence>
<dbReference type="PANTHER" id="PTHR33941:SF11">
    <property type="entry name" value="BACTERIAL MICROCOMPARTMENT SHELL PROTEIN PDUJ"/>
    <property type="match status" value="1"/>
</dbReference>